<evidence type="ECO:0000256" key="2">
    <source>
        <dbReference type="ARBA" id="ARBA00004496"/>
    </source>
</evidence>
<dbReference type="Gene3D" id="3.10.20.10">
    <property type="match status" value="1"/>
</dbReference>
<dbReference type="Gene3D" id="6.10.140.170">
    <property type="match status" value="1"/>
</dbReference>
<reference evidence="13" key="1">
    <citation type="submission" date="2014-12" db="EMBL/GenBank/DDBJ databases">
        <title>Parallel Evolution in Life History Adaptation Evident in the Tissue-Specific Poeciliopsis prolifica transcriptome.</title>
        <authorList>
            <person name="Jue N.K."/>
            <person name="Foley R.J."/>
            <person name="Obergfell C."/>
            <person name="Reznick D.N."/>
            <person name="O'Neill R.J."/>
            <person name="O'Neill M.J."/>
        </authorList>
    </citation>
    <scope>NUCLEOTIDE SEQUENCE</scope>
</reference>
<dbReference type="Pfam" id="PF09230">
    <property type="entry name" value="DFF40"/>
    <property type="match status" value="2"/>
</dbReference>
<dbReference type="EMBL" id="GBYX01476949">
    <property type="protein sequence ID" value="JAO04729.1"/>
    <property type="molecule type" value="Transcribed_RNA"/>
</dbReference>
<evidence type="ECO:0000256" key="8">
    <source>
        <dbReference type="ARBA" id="ARBA00053660"/>
    </source>
</evidence>
<dbReference type="RefSeq" id="XP_054904640.1">
    <property type="nucleotide sequence ID" value="XM_055048665.1"/>
</dbReference>
<comment type="subunit">
    <text evidence="9">Heterodimer of DFFA and DFFB. Interacts with H1-1.</text>
</comment>
<accession>A0A0S7ERC0</accession>
<dbReference type="AlphaFoldDB" id="A0A0S7ERC0"/>
<evidence type="ECO:0000256" key="3">
    <source>
        <dbReference type="ARBA" id="ARBA00022490"/>
    </source>
</evidence>
<protein>
    <recommendedName>
        <fullName evidence="10">DNA fragmentation factor subunit beta</fullName>
    </recommendedName>
</protein>
<keyword evidence="4 11" id="KW-0053">Apoptosis</keyword>
<comment type="function">
    <text evidence="8">Nuclease that induces DNA fragmentation and chromatin condensation during apoptosis. Degrades naked DNA and induces apoptotic morphology.</text>
</comment>
<evidence type="ECO:0000256" key="7">
    <source>
        <dbReference type="ARBA" id="ARBA00023242"/>
    </source>
</evidence>
<dbReference type="GO" id="GO:0016787">
    <property type="term" value="F:hydrolase activity"/>
    <property type="evidence" value="ECO:0007669"/>
    <property type="project" value="UniProtKB-KW"/>
</dbReference>
<dbReference type="PANTHER" id="PTHR13067:SF2">
    <property type="entry name" value="CASPASE-ACTIVATED DNASE"/>
    <property type="match status" value="1"/>
</dbReference>
<dbReference type="FunFam" id="3.10.20.10:FF:000006">
    <property type="entry name" value="DNA fragmentation factor subunit beta"/>
    <property type="match status" value="1"/>
</dbReference>
<sequence length="371" mass="42741">MSRLLKKSKPVKLRGHSGDRKYGIASEDVKELIKKGCKLLQLPLSGAHVCLYEDGTIVTEEFFPTLPDNCELVLLSRDQTWSGVVCDIGRLLNTDRHTDGLIEAAKGLISDEKSFKRRKVLTDLLQNLEDRSDLESREEDEDWFTGVDVRFKTKSAYMKYNCESRIRGYMKEVDNATNGIQKAKVKAEFLKTSKCLGEMLKNDKYNGKYFDRTEKESGRLCTKEGWFTCQGSFEQKLCHSLHSINPYGSRESRIVFSTWNLDHRWILPVPGVVKTAANQTCFLFPLFCRIEKKRTIIPALLEALQTRKTTDINLNYFYQMLFTRENLKLVHIVCHKKGVHNLTCDTKKMFRTSKNARKAKGDTKGKKKRLT</sequence>
<evidence type="ECO:0000256" key="5">
    <source>
        <dbReference type="ARBA" id="ARBA00022722"/>
    </source>
</evidence>
<dbReference type="PROSITE" id="PS51135">
    <property type="entry name" value="CIDE_N"/>
    <property type="match status" value="1"/>
</dbReference>
<keyword evidence="5" id="KW-0540">Nuclease</keyword>
<dbReference type="PANTHER" id="PTHR13067">
    <property type="entry name" value="CASPASE-ACTIVATED DNASE"/>
    <property type="match status" value="1"/>
</dbReference>
<keyword evidence="7" id="KW-0539">Nucleus</keyword>
<dbReference type="GO" id="GO:0005737">
    <property type="term" value="C:cytoplasm"/>
    <property type="evidence" value="ECO:0007669"/>
    <property type="project" value="UniProtKB-SubCell"/>
</dbReference>
<dbReference type="SUPFAM" id="SSF54060">
    <property type="entry name" value="His-Me finger endonucleases"/>
    <property type="match status" value="1"/>
</dbReference>
<dbReference type="InterPro" id="IPR039729">
    <property type="entry name" value="DFF40"/>
</dbReference>
<evidence type="ECO:0000256" key="11">
    <source>
        <dbReference type="PROSITE-ProRule" id="PRU00447"/>
    </source>
</evidence>
<feature type="domain" description="CIDE-N" evidence="12">
    <location>
        <begin position="7"/>
        <end position="83"/>
    </location>
</feature>
<evidence type="ECO:0000256" key="10">
    <source>
        <dbReference type="ARBA" id="ARBA00069517"/>
    </source>
</evidence>
<evidence type="ECO:0000256" key="1">
    <source>
        <dbReference type="ARBA" id="ARBA00004123"/>
    </source>
</evidence>
<dbReference type="InterPro" id="IPR044925">
    <property type="entry name" value="His-Me_finger_sf"/>
</dbReference>
<evidence type="ECO:0000256" key="9">
    <source>
        <dbReference type="ARBA" id="ARBA00064007"/>
    </source>
</evidence>
<evidence type="ECO:0000256" key="6">
    <source>
        <dbReference type="ARBA" id="ARBA00022801"/>
    </source>
</evidence>
<name>A0A0S7ERC0_9TELE</name>
<comment type="subcellular location">
    <subcellularLocation>
        <location evidence="2">Cytoplasm</location>
    </subcellularLocation>
    <subcellularLocation>
        <location evidence="1">Nucleus</location>
    </subcellularLocation>
</comment>
<gene>
    <name evidence="13" type="primary">DFFB</name>
</gene>
<evidence type="ECO:0000259" key="12">
    <source>
        <dbReference type="PROSITE" id="PS51135"/>
    </source>
</evidence>
<dbReference type="Pfam" id="PF02017">
    <property type="entry name" value="CIDE-N"/>
    <property type="match status" value="1"/>
</dbReference>
<dbReference type="OrthoDB" id="9943677at2759"/>
<evidence type="ECO:0000256" key="4">
    <source>
        <dbReference type="ARBA" id="ARBA00022703"/>
    </source>
</evidence>
<dbReference type="SUPFAM" id="SSF54277">
    <property type="entry name" value="CAD &amp; PB1 domains"/>
    <property type="match status" value="1"/>
</dbReference>
<dbReference type="InterPro" id="IPR003508">
    <property type="entry name" value="CIDE-N_dom"/>
</dbReference>
<evidence type="ECO:0000313" key="13">
    <source>
        <dbReference type="EMBL" id="JAO04729.1"/>
    </source>
</evidence>
<keyword evidence="3" id="KW-0963">Cytoplasm</keyword>
<dbReference type="GeneID" id="129371839"/>
<dbReference type="GO" id="GO:0006309">
    <property type="term" value="P:apoptotic DNA fragmentation"/>
    <property type="evidence" value="ECO:0007669"/>
    <property type="project" value="InterPro"/>
</dbReference>
<dbReference type="SMART" id="SM00266">
    <property type="entry name" value="CAD"/>
    <property type="match status" value="1"/>
</dbReference>
<dbReference type="InterPro" id="IPR015311">
    <property type="entry name" value="DFF40_C"/>
</dbReference>
<proteinExistence type="predicted"/>
<dbReference type="GO" id="GO:0004520">
    <property type="term" value="F:DNA endonuclease activity"/>
    <property type="evidence" value="ECO:0007669"/>
    <property type="project" value="InterPro"/>
</dbReference>
<dbReference type="GO" id="GO:0005634">
    <property type="term" value="C:nucleus"/>
    <property type="evidence" value="ECO:0007669"/>
    <property type="project" value="UniProtKB-SubCell"/>
</dbReference>
<keyword evidence="6" id="KW-0378">Hydrolase</keyword>
<organism evidence="13">
    <name type="scientific">Poeciliopsis prolifica</name>
    <name type="common">blackstripe livebearer</name>
    <dbReference type="NCBI Taxonomy" id="188132"/>
    <lineage>
        <taxon>Eukaryota</taxon>
        <taxon>Metazoa</taxon>
        <taxon>Chordata</taxon>
        <taxon>Craniata</taxon>
        <taxon>Vertebrata</taxon>
        <taxon>Euteleostomi</taxon>
        <taxon>Actinopterygii</taxon>
        <taxon>Neopterygii</taxon>
        <taxon>Teleostei</taxon>
        <taxon>Neoteleostei</taxon>
        <taxon>Acanthomorphata</taxon>
        <taxon>Ovalentaria</taxon>
        <taxon>Atherinomorphae</taxon>
        <taxon>Cyprinodontiformes</taxon>
        <taxon>Poeciliidae</taxon>
        <taxon>Poeciliinae</taxon>
        <taxon>Poeciliopsis</taxon>
    </lineage>
</organism>